<accession>A0A2H9PBF5</accession>
<sequence length="262" mass="29842">MERFPLVKSLRQCLNGLMNATNKKECIVLAFIIKGFSVTASFRIPENHTFQQTLPLPPATTLAGLMGAAMGLSFEKAMEFREQKNILFGVIGSNKGEMKDLWKYNKVKSGEFLKDVLIREYLTDFSLTIAIASEDQAVLSEIRNSFHNPRYALTLGNSDDLFKIKYIGPVVESEDEQCSIFENTLLVGEQTLNYEPDIDLKNTPITYRVRAPQVFLLPAAFSFNGEERRVKERKQFTFIGSPIKLKNPISVYKVEDKRFHLL</sequence>
<dbReference type="GO" id="GO:0043571">
    <property type="term" value="P:maintenance of CRISPR repeat elements"/>
    <property type="evidence" value="ECO:0007669"/>
    <property type="project" value="InterPro"/>
</dbReference>
<keyword evidence="1" id="KW-0051">Antiviral defense</keyword>
<protein>
    <recommendedName>
        <fullName evidence="4">CRISPR-associated protein Cas5</fullName>
    </recommendedName>
</protein>
<dbReference type="InterPro" id="IPR021124">
    <property type="entry name" value="CRISPR-assoc_prot_Cas5"/>
</dbReference>
<dbReference type="InterPro" id="IPR013422">
    <property type="entry name" value="CRISPR-assoc_prot_Cas5_N"/>
</dbReference>
<dbReference type="Proteomes" id="UP000234145">
    <property type="component" value="Unassembled WGS sequence"/>
</dbReference>
<dbReference type="AlphaFoldDB" id="A0A2H9PBF5"/>
<dbReference type="Pfam" id="PF09704">
    <property type="entry name" value="Cas_Cas5d"/>
    <property type="match status" value="1"/>
</dbReference>
<name>A0A2H9PBF5_9BACT</name>
<dbReference type="GO" id="GO:0051607">
    <property type="term" value="P:defense response to virus"/>
    <property type="evidence" value="ECO:0007669"/>
    <property type="project" value="UniProtKB-KW"/>
</dbReference>
<dbReference type="NCBIfam" id="TIGR02593">
    <property type="entry name" value="CRISPR_cas5"/>
    <property type="match status" value="1"/>
</dbReference>
<evidence type="ECO:0000256" key="1">
    <source>
        <dbReference type="ARBA" id="ARBA00023118"/>
    </source>
</evidence>
<evidence type="ECO:0008006" key="4">
    <source>
        <dbReference type="Google" id="ProtNLM"/>
    </source>
</evidence>
<dbReference type="Gene3D" id="3.30.70.2660">
    <property type="match status" value="1"/>
</dbReference>
<organism evidence="2 3">
    <name type="scientific">Candidatus Desantisbacteria bacterium CG_4_10_14_0_8_um_filter_39_17</name>
    <dbReference type="NCBI Taxonomy" id="1974542"/>
    <lineage>
        <taxon>Bacteria</taxon>
        <taxon>Candidatus Desantisiibacteriota</taxon>
    </lineage>
</organism>
<proteinExistence type="predicted"/>
<evidence type="ECO:0000313" key="2">
    <source>
        <dbReference type="EMBL" id="PIZ15235.1"/>
    </source>
</evidence>
<dbReference type="EMBL" id="PFMS01000100">
    <property type="protein sequence ID" value="PIZ15235.1"/>
    <property type="molecule type" value="Genomic_DNA"/>
</dbReference>
<gene>
    <name evidence="2" type="ORF">COY51_05845</name>
</gene>
<evidence type="ECO:0000313" key="3">
    <source>
        <dbReference type="Proteomes" id="UP000234145"/>
    </source>
</evidence>
<comment type="caution">
    <text evidence="2">The sequence shown here is derived from an EMBL/GenBank/DDBJ whole genome shotgun (WGS) entry which is preliminary data.</text>
</comment>
<reference evidence="3" key="1">
    <citation type="submission" date="2017-09" db="EMBL/GenBank/DDBJ databases">
        <title>Depth-based differentiation of microbial function through sediment-hosted aquifers and enrichment of novel symbionts in the deep terrestrial subsurface.</title>
        <authorList>
            <person name="Probst A.J."/>
            <person name="Ladd B."/>
            <person name="Jarett J.K."/>
            <person name="Geller-Mcgrath D.E."/>
            <person name="Sieber C.M.K."/>
            <person name="Emerson J.B."/>
            <person name="Anantharaman K."/>
            <person name="Thomas B.C."/>
            <person name="Malmstrom R."/>
            <person name="Stieglmeier M."/>
            <person name="Klingl A."/>
            <person name="Woyke T."/>
            <person name="Ryan C.M."/>
            <person name="Banfield J.F."/>
        </authorList>
    </citation>
    <scope>NUCLEOTIDE SEQUENCE [LARGE SCALE GENOMIC DNA]</scope>
</reference>